<dbReference type="RefSeq" id="WP_163675432.1">
    <property type="nucleotide sequence ID" value="NZ_AP022582.1"/>
</dbReference>
<keyword evidence="4" id="KW-1185">Reference proteome</keyword>
<dbReference type="Proteomes" id="UP000466632">
    <property type="component" value="Chromosome"/>
</dbReference>
<organism evidence="3 4">
    <name type="scientific">Mycobacterium seoulense</name>
    <dbReference type="NCBI Taxonomy" id="386911"/>
    <lineage>
        <taxon>Bacteria</taxon>
        <taxon>Bacillati</taxon>
        <taxon>Actinomycetota</taxon>
        <taxon>Actinomycetes</taxon>
        <taxon>Mycobacteriales</taxon>
        <taxon>Mycobacteriaceae</taxon>
        <taxon>Mycobacterium</taxon>
    </lineage>
</organism>
<keyword evidence="2" id="KW-0732">Signal</keyword>
<evidence type="ECO:0000313" key="4">
    <source>
        <dbReference type="Proteomes" id="UP000466632"/>
    </source>
</evidence>
<evidence type="ECO:0000313" key="3">
    <source>
        <dbReference type="EMBL" id="BBX99999.1"/>
    </source>
</evidence>
<dbReference type="EMBL" id="AP022582">
    <property type="protein sequence ID" value="BBX99999.1"/>
    <property type="molecule type" value="Genomic_DNA"/>
</dbReference>
<gene>
    <name evidence="3" type="ORF">MSEO_04990</name>
</gene>
<reference evidence="3 4" key="1">
    <citation type="journal article" date="2019" name="Emerg. Microbes Infect.">
        <title>Comprehensive subspecies identification of 175 nontuberculous mycobacteria species based on 7547 genomic profiles.</title>
        <authorList>
            <person name="Matsumoto Y."/>
            <person name="Kinjo T."/>
            <person name="Motooka D."/>
            <person name="Nabeya D."/>
            <person name="Jung N."/>
            <person name="Uechi K."/>
            <person name="Horii T."/>
            <person name="Iida T."/>
            <person name="Fujita J."/>
            <person name="Nakamura S."/>
        </authorList>
    </citation>
    <scope>NUCLEOTIDE SEQUENCE [LARGE SCALE GENOMIC DNA]</scope>
    <source>
        <strain evidence="3 4">JCM 16018</strain>
    </source>
</reference>
<dbReference type="AlphaFoldDB" id="A0A7I7NUT1"/>
<feature type="region of interest" description="Disordered" evidence="1">
    <location>
        <begin position="36"/>
        <end position="62"/>
    </location>
</feature>
<feature type="signal peptide" evidence="2">
    <location>
        <begin position="1"/>
        <end position="16"/>
    </location>
</feature>
<feature type="chain" id="PRO_5039115047" evidence="2">
    <location>
        <begin position="17"/>
        <end position="129"/>
    </location>
</feature>
<feature type="compositionally biased region" description="Basic and acidic residues" evidence="1">
    <location>
        <begin position="52"/>
        <end position="62"/>
    </location>
</feature>
<evidence type="ECO:0000256" key="2">
    <source>
        <dbReference type="SAM" id="SignalP"/>
    </source>
</evidence>
<name>A0A7I7NUT1_9MYCO</name>
<protein>
    <submittedName>
        <fullName evidence="3">Uncharacterized protein</fullName>
    </submittedName>
</protein>
<sequence>MLAALSLFAAAFGFWASQVGSVPGPPQQVVSTVAAAPGTGPLQSTKAPAPQSHDDMGSTLNDDKAFRSAGLKRDRPTTFALSAPRWSWTLSSLAPATGAYRPVDARRSCAPSTVLADRDLLTTLCVSRR</sequence>
<evidence type="ECO:0000256" key="1">
    <source>
        <dbReference type="SAM" id="MobiDB-lite"/>
    </source>
</evidence>
<dbReference type="KEGG" id="mseo:MSEO_04990"/>
<accession>A0A7I7NUT1</accession>
<proteinExistence type="predicted"/>